<organism evidence="2">
    <name type="scientific">Oryza punctata</name>
    <name type="common">Red rice</name>
    <dbReference type="NCBI Taxonomy" id="4537"/>
    <lineage>
        <taxon>Eukaryota</taxon>
        <taxon>Viridiplantae</taxon>
        <taxon>Streptophyta</taxon>
        <taxon>Embryophyta</taxon>
        <taxon>Tracheophyta</taxon>
        <taxon>Spermatophyta</taxon>
        <taxon>Magnoliopsida</taxon>
        <taxon>Liliopsida</taxon>
        <taxon>Poales</taxon>
        <taxon>Poaceae</taxon>
        <taxon>BOP clade</taxon>
        <taxon>Oryzoideae</taxon>
        <taxon>Oryzeae</taxon>
        <taxon>Oryzinae</taxon>
        <taxon>Oryza</taxon>
    </lineage>
</organism>
<reference evidence="2" key="2">
    <citation type="submission" date="2018-05" db="EMBL/GenBank/DDBJ databases">
        <title>OpunRS2 (Oryza punctata Reference Sequence Version 2).</title>
        <authorList>
            <person name="Zhang J."/>
            <person name="Kudrna D."/>
            <person name="Lee S."/>
            <person name="Talag J."/>
            <person name="Welchert J."/>
            <person name="Wing R.A."/>
        </authorList>
    </citation>
    <scope>NUCLEOTIDE SEQUENCE [LARGE SCALE GENOMIC DNA]</scope>
</reference>
<dbReference type="Gramene" id="OPUNC04G05480.1">
    <property type="protein sequence ID" value="OPUNC04G05480.1"/>
    <property type="gene ID" value="OPUNC04G05480"/>
</dbReference>
<protein>
    <submittedName>
        <fullName evidence="2">Uncharacterized protein</fullName>
    </submittedName>
</protein>
<keyword evidence="3" id="KW-1185">Reference proteome</keyword>
<proteinExistence type="predicted"/>
<accession>A0A0E0KNR5</accession>
<name>A0A0E0KNR5_ORYPU</name>
<reference evidence="2" key="1">
    <citation type="submission" date="2015-04" db="UniProtKB">
        <authorList>
            <consortium name="EnsemblPlants"/>
        </authorList>
    </citation>
    <scope>IDENTIFICATION</scope>
</reference>
<dbReference type="STRING" id="4537.A0A0E0KNR5"/>
<dbReference type="EnsemblPlants" id="OPUNC04G05480.1">
    <property type="protein sequence ID" value="OPUNC04G05480.1"/>
    <property type="gene ID" value="OPUNC04G05480"/>
</dbReference>
<evidence type="ECO:0000313" key="2">
    <source>
        <dbReference type="EnsemblPlants" id="OPUNC04G05480.1"/>
    </source>
</evidence>
<evidence type="ECO:0000256" key="1">
    <source>
        <dbReference type="SAM" id="MobiDB-lite"/>
    </source>
</evidence>
<dbReference type="Proteomes" id="UP000026962">
    <property type="component" value="Chromosome 4"/>
</dbReference>
<dbReference type="AlphaFoldDB" id="A0A0E0KNR5"/>
<evidence type="ECO:0000313" key="3">
    <source>
        <dbReference type="Proteomes" id="UP000026962"/>
    </source>
</evidence>
<feature type="compositionally biased region" description="Basic and acidic residues" evidence="1">
    <location>
        <begin position="32"/>
        <end position="45"/>
    </location>
</feature>
<feature type="region of interest" description="Disordered" evidence="1">
    <location>
        <begin position="1"/>
        <end position="51"/>
    </location>
</feature>
<sequence length="110" mass="12163">MSPKPRRSVAALSVQGHDGPKLSPARLTRLKSMPDYDLSKHDDSPKSSSMRLTCSRAKAIGQALKYWIVEESAAVSLNKKKRIEEDMAGESLAIEILMKNKTTTTGLIHR</sequence>
<dbReference type="HOGENOM" id="CLU_2175110_0_0_1"/>